<sequence length="140" mass="15481">MFFQTPSRLLLVVGIALCLYTAESSAESVCHAWWKTLPPGSRTMTVKLMKQTNVRVIKSLDLKAPKEPMEDSATSVKGRTSEGTVLDVCTFDEAGRKLPVEVGCSMMYVSLATFLELGGVQGVDNDQIQIKEWSFVDQPY</sequence>
<organism evidence="2 3">
    <name type="scientific">Puccinia graminis f. sp. tritici</name>
    <dbReference type="NCBI Taxonomy" id="56615"/>
    <lineage>
        <taxon>Eukaryota</taxon>
        <taxon>Fungi</taxon>
        <taxon>Dikarya</taxon>
        <taxon>Basidiomycota</taxon>
        <taxon>Pucciniomycotina</taxon>
        <taxon>Pucciniomycetes</taxon>
        <taxon>Pucciniales</taxon>
        <taxon>Pucciniaceae</taxon>
        <taxon>Puccinia</taxon>
    </lineage>
</organism>
<protein>
    <submittedName>
        <fullName evidence="2">Uncharacterized protein</fullName>
    </submittedName>
</protein>
<evidence type="ECO:0000313" key="3">
    <source>
        <dbReference type="Proteomes" id="UP000325313"/>
    </source>
</evidence>
<proteinExistence type="predicted"/>
<feature type="chain" id="PRO_5022756985" evidence="1">
    <location>
        <begin position="27"/>
        <end position="140"/>
    </location>
</feature>
<feature type="signal peptide" evidence="1">
    <location>
        <begin position="1"/>
        <end position="26"/>
    </location>
</feature>
<reference evidence="2 3" key="1">
    <citation type="submission" date="2019-05" db="EMBL/GenBank/DDBJ databases">
        <title>Emergence of the Ug99 lineage of the wheat stem rust pathogen through somatic hybridization.</title>
        <authorList>
            <person name="Li F."/>
            <person name="Upadhyaya N.M."/>
            <person name="Sperschneider J."/>
            <person name="Matny O."/>
            <person name="Nguyen-Phuc H."/>
            <person name="Mago R."/>
            <person name="Raley C."/>
            <person name="Miller M.E."/>
            <person name="Silverstein K.A.T."/>
            <person name="Henningsen E."/>
            <person name="Hirsch C.D."/>
            <person name="Visser B."/>
            <person name="Pretorius Z.A."/>
            <person name="Steffenson B.J."/>
            <person name="Schwessinger B."/>
            <person name="Dodds P.N."/>
            <person name="Figueroa M."/>
        </authorList>
    </citation>
    <scope>NUCLEOTIDE SEQUENCE [LARGE SCALE GENOMIC DNA]</scope>
    <source>
        <strain evidence="2 3">Ug99</strain>
    </source>
</reference>
<evidence type="ECO:0000313" key="2">
    <source>
        <dbReference type="EMBL" id="KAA1086108.1"/>
    </source>
</evidence>
<dbReference type="AlphaFoldDB" id="A0A5B0NDQ1"/>
<name>A0A5B0NDQ1_PUCGR</name>
<gene>
    <name evidence="2" type="ORF">PGTUg99_003630</name>
</gene>
<comment type="caution">
    <text evidence="2">The sequence shown here is derived from an EMBL/GenBank/DDBJ whole genome shotgun (WGS) entry which is preliminary data.</text>
</comment>
<accession>A0A5B0NDQ1</accession>
<evidence type="ECO:0000256" key="1">
    <source>
        <dbReference type="SAM" id="SignalP"/>
    </source>
</evidence>
<keyword evidence="1" id="KW-0732">Signal</keyword>
<dbReference type="Proteomes" id="UP000325313">
    <property type="component" value="Unassembled WGS sequence"/>
</dbReference>
<dbReference type="EMBL" id="VDEP01000413">
    <property type="protein sequence ID" value="KAA1086108.1"/>
    <property type="molecule type" value="Genomic_DNA"/>
</dbReference>